<evidence type="ECO:0000256" key="4">
    <source>
        <dbReference type="ARBA" id="ARBA00022824"/>
    </source>
</evidence>
<feature type="transmembrane region" description="Helical" evidence="7">
    <location>
        <begin position="98"/>
        <end position="131"/>
    </location>
</feature>
<feature type="transmembrane region" description="Helical" evidence="7">
    <location>
        <begin position="172"/>
        <end position="192"/>
    </location>
</feature>
<keyword evidence="6 7" id="KW-0472">Membrane</keyword>
<feature type="transmembrane region" description="Helical" evidence="7">
    <location>
        <begin position="12"/>
        <end position="34"/>
    </location>
</feature>
<dbReference type="GO" id="GO:0005789">
    <property type="term" value="C:endoplasmic reticulum membrane"/>
    <property type="evidence" value="ECO:0007669"/>
    <property type="project" value="UniProtKB-SubCell"/>
</dbReference>
<sequence length="269" mass="29010">MSALDMFWAAPPIARTLTAAIVLVSIPGHLIGIPDFYWLVFDTYPIFTIRQIPQVWRIATSFLITGPKFGMALDPYFVFTYASSLETAASRFSQPGDFFMYLVFVSAIIVILGGYFLGGVVLLSPLTLALAYTHAQENPNAQINYFIATFSAKWLPLVMLAATLVMGSPEAALIQATGLVAAHAYDFLTIIWPQHGGGRKFLSTPVFVQRWFTNVAGAPTRRGAGTAFNTRGPAPQAVPGRQPAQAGGWTSGFGNGWGDRGAGRRLGGD</sequence>
<evidence type="ECO:0000256" key="5">
    <source>
        <dbReference type="ARBA" id="ARBA00022989"/>
    </source>
</evidence>
<keyword evidence="4 7" id="KW-0256">Endoplasmic reticulum</keyword>
<evidence type="ECO:0000256" key="6">
    <source>
        <dbReference type="ARBA" id="ARBA00023136"/>
    </source>
</evidence>
<gene>
    <name evidence="9" type="ORF">LTR09_005194</name>
</gene>
<evidence type="ECO:0000313" key="10">
    <source>
        <dbReference type="Proteomes" id="UP001271007"/>
    </source>
</evidence>
<dbReference type="InterPro" id="IPR035952">
    <property type="entry name" value="Rhomboid-like_sf"/>
</dbReference>
<keyword evidence="3 7" id="KW-0812">Transmembrane</keyword>
<dbReference type="Proteomes" id="UP001271007">
    <property type="component" value="Unassembled WGS sequence"/>
</dbReference>
<keyword evidence="5 7" id="KW-1133">Transmembrane helix</keyword>
<dbReference type="AlphaFoldDB" id="A0AAJ0DPS0"/>
<dbReference type="SUPFAM" id="SSF144091">
    <property type="entry name" value="Rhomboid-like"/>
    <property type="match status" value="1"/>
</dbReference>
<accession>A0AAJ0DPS0</accession>
<proteinExistence type="inferred from homology"/>
<feature type="transmembrane region" description="Helical" evidence="7">
    <location>
        <begin position="55"/>
        <end position="78"/>
    </location>
</feature>
<dbReference type="InterPro" id="IPR007599">
    <property type="entry name" value="DER1"/>
</dbReference>
<name>A0AAJ0DPS0_9PEZI</name>
<dbReference type="EMBL" id="JAWDJX010000014">
    <property type="protein sequence ID" value="KAK3053914.1"/>
    <property type="molecule type" value="Genomic_DNA"/>
</dbReference>
<evidence type="ECO:0000256" key="3">
    <source>
        <dbReference type="ARBA" id="ARBA00022692"/>
    </source>
</evidence>
<dbReference type="Pfam" id="PF04511">
    <property type="entry name" value="DER1"/>
    <property type="match status" value="1"/>
</dbReference>
<feature type="transmembrane region" description="Helical" evidence="7">
    <location>
        <begin position="143"/>
        <end position="166"/>
    </location>
</feature>
<feature type="compositionally biased region" description="Gly residues" evidence="8">
    <location>
        <begin position="249"/>
        <end position="260"/>
    </location>
</feature>
<evidence type="ECO:0000256" key="1">
    <source>
        <dbReference type="ARBA" id="ARBA00004477"/>
    </source>
</evidence>
<evidence type="ECO:0000256" key="8">
    <source>
        <dbReference type="SAM" id="MobiDB-lite"/>
    </source>
</evidence>
<comment type="subcellular location">
    <subcellularLocation>
        <location evidence="1 7">Endoplasmic reticulum membrane</location>
        <topology evidence="1 7">Multi-pass membrane protein</topology>
    </subcellularLocation>
</comment>
<dbReference type="GO" id="GO:0006950">
    <property type="term" value="P:response to stress"/>
    <property type="evidence" value="ECO:0007669"/>
    <property type="project" value="UniProtKB-ARBA"/>
</dbReference>
<comment type="similarity">
    <text evidence="2 7">Belongs to the derlin family.</text>
</comment>
<evidence type="ECO:0000313" key="9">
    <source>
        <dbReference type="EMBL" id="KAK3053914.1"/>
    </source>
</evidence>
<keyword evidence="10" id="KW-1185">Reference proteome</keyword>
<evidence type="ECO:0000256" key="2">
    <source>
        <dbReference type="ARBA" id="ARBA00008917"/>
    </source>
</evidence>
<evidence type="ECO:0000256" key="7">
    <source>
        <dbReference type="RuleBase" id="RU363059"/>
    </source>
</evidence>
<protein>
    <recommendedName>
        <fullName evidence="7">Derlin</fullName>
    </recommendedName>
</protein>
<organism evidence="9 10">
    <name type="scientific">Extremus antarcticus</name>
    <dbReference type="NCBI Taxonomy" id="702011"/>
    <lineage>
        <taxon>Eukaryota</taxon>
        <taxon>Fungi</taxon>
        <taxon>Dikarya</taxon>
        <taxon>Ascomycota</taxon>
        <taxon>Pezizomycotina</taxon>
        <taxon>Dothideomycetes</taxon>
        <taxon>Dothideomycetidae</taxon>
        <taxon>Mycosphaerellales</taxon>
        <taxon>Extremaceae</taxon>
        <taxon>Extremus</taxon>
    </lineage>
</organism>
<feature type="region of interest" description="Disordered" evidence="8">
    <location>
        <begin position="233"/>
        <end position="269"/>
    </location>
</feature>
<comment type="function">
    <text evidence="7">May be involved in the degradation of misfolded endoplasmic reticulum (ER) luminal proteins.</text>
</comment>
<dbReference type="PANTHER" id="PTHR11009">
    <property type="entry name" value="DER1-LIKE PROTEIN, DERLIN"/>
    <property type="match status" value="1"/>
</dbReference>
<comment type="caution">
    <text evidence="9">The sequence shown here is derived from an EMBL/GenBank/DDBJ whole genome shotgun (WGS) entry which is preliminary data.</text>
</comment>
<reference evidence="9" key="1">
    <citation type="submission" date="2023-04" db="EMBL/GenBank/DDBJ databases">
        <title>Black Yeasts Isolated from many extreme environments.</title>
        <authorList>
            <person name="Coleine C."/>
            <person name="Stajich J.E."/>
            <person name="Selbmann L."/>
        </authorList>
    </citation>
    <scope>NUCLEOTIDE SEQUENCE</scope>
    <source>
        <strain evidence="9">CCFEE 5312</strain>
    </source>
</reference>